<dbReference type="PANTHER" id="PTHR47447:SF17">
    <property type="entry name" value="OS12G0638900 PROTEIN"/>
    <property type="match status" value="1"/>
</dbReference>
<protein>
    <submittedName>
        <fullName evidence="4">Pentatricopeptide repeat-containing protein 1, mitochondrial</fullName>
    </submittedName>
</protein>
<dbReference type="NCBIfam" id="TIGR00756">
    <property type="entry name" value="PPR"/>
    <property type="match status" value="2"/>
</dbReference>
<evidence type="ECO:0000313" key="4">
    <source>
        <dbReference type="EMBL" id="PFX29516.1"/>
    </source>
</evidence>
<dbReference type="AlphaFoldDB" id="A0A2B4SJH7"/>
<dbReference type="InterPro" id="IPR002885">
    <property type="entry name" value="PPR_rpt"/>
</dbReference>
<proteinExistence type="predicted"/>
<dbReference type="InterPro" id="IPR011990">
    <property type="entry name" value="TPR-like_helical_dom_sf"/>
</dbReference>
<feature type="region of interest" description="Disordered" evidence="3">
    <location>
        <begin position="648"/>
        <end position="693"/>
    </location>
</feature>
<dbReference type="PANTHER" id="PTHR47447">
    <property type="entry name" value="OS03G0856100 PROTEIN"/>
    <property type="match status" value="1"/>
</dbReference>
<dbReference type="Pfam" id="PF13041">
    <property type="entry name" value="PPR_2"/>
    <property type="match status" value="2"/>
</dbReference>
<sequence>MAVSASRVRYHRLPVYWFVRLCSESGYPLSHIYPQRRSLSLNGCQMYSKSSSVMAKKLNQTGTRRHALGFDKTKSLLRSHHIRDDRISGTRSKDRKVLREEDDPESDPETEDEGELNRISYKELKSQKSGKGSLRPSRYMFREVGATGEEENQWERKNAAIDRKGKVNWYARQMLRLSQEGKVDDALKLLSSMKEDKLNPKIEVYNIFISAYAKSREVKKAFKLYNDVKKWGLRPTAYTYSSLFYACTQAQVTERTLERVEKLYTEISLRVPKDELEMNLITYNAAIQAFAVCGNPDRVFDVYQEMRKNKFVPDEYTFTSLLAACCLDPDEGPRLAFQLLEEMKWFRLRPNIYIYNSVLKVMRNFKLSQQKQTLCLPKDAKSPVKGERTSEHETRFDGDSETSDSEINYEFSSSENHLQEVSMLEKQNDKSVELQDYFPGVEKFIQIMALEDVNPDIRTFQMLLHLTASKSEEGYLMNLMKSCKITPDAIFFHSIIKTKALEGDLKQAKEYMNQLQEKLKFSPSEASYQALACGCRNQNQGLALLDDMEAEGITAGQSVYGTLIAGAAKLRQFTYLVKLVKRMTKDDVRPSARMTKILERMYSLPCEKPNISNDMPDRVVELKRFRFVEQKGFRTFYEIWKSKRLTSKNAATGTKPGSSMENSHHDRDGERSKDDVLNDITSDDDHDSEFSHL</sequence>
<comment type="caution">
    <text evidence="4">The sequence shown here is derived from an EMBL/GenBank/DDBJ whole genome shotgun (WGS) entry which is preliminary data.</text>
</comment>
<organism evidence="4 5">
    <name type="scientific">Stylophora pistillata</name>
    <name type="common">Smooth cauliflower coral</name>
    <dbReference type="NCBI Taxonomy" id="50429"/>
    <lineage>
        <taxon>Eukaryota</taxon>
        <taxon>Metazoa</taxon>
        <taxon>Cnidaria</taxon>
        <taxon>Anthozoa</taxon>
        <taxon>Hexacorallia</taxon>
        <taxon>Scleractinia</taxon>
        <taxon>Astrocoeniina</taxon>
        <taxon>Pocilloporidae</taxon>
        <taxon>Stylophora</taxon>
    </lineage>
</organism>
<dbReference type="Pfam" id="PF01535">
    <property type="entry name" value="PPR"/>
    <property type="match status" value="1"/>
</dbReference>
<keyword evidence="5" id="KW-1185">Reference proteome</keyword>
<accession>A0A2B4SJH7</accession>
<evidence type="ECO:0000313" key="5">
    <source>
        <dbReference type="Proteomes" id="UP000225706"/>
    </source>
</evidence>
<feature type="repeat" description="PPR" evidence="2">
    <location>
        <begin position="201"/>
        <end position="235"/>
    </location>
</feature>
<evidence type="ECO:0000256" key="2">
    <source>
        <dbReference type="PROSITE-ProRule" id="PRU00708"/>
    </source>
</evidence>
<feature type="compositionally biased region" description="Basic and acidic residues" evidence="3">
    <location>
        <begin position="662"/>
        <end position="676"/>
    </location>
</feature>
<evidence type="ECO:0000256" key="3">
    <source>
        <dbReference type="SAM" id="MobiDB-lite"/>
    </source>
</evidence>
<evidence type="ECO:0000256" key="1">
    <source>
        <dbReference type="ARBA" id="ARBA00022737"/>
    </source>
</evidence>
<feature type="compositionally biased region" description="Basic and acidic residues" evidence="3">
    <location>
        <begin position="378"/>
        <end position="398"/>
    </location>
</feature>
<feature type="region of interest" description="Disordered" evidence="3">
    <location>
        <begin position="81"/>
        <end position="116"/>
    </location>
</feature>
<dbReference type="Gene3D" id="1.25.40.10">
    <property type="entry name" value="Tetratricopeptide repeat domain"/>
    <property type="match status" value="3"/>
</dbReference>
<dbReference type="EMBL" id="LSMT01000064">
    <property type="protein sequence ID" value="PFX29516.1"/>
    <property type="molecule type" value="Genomic_DNA"/>
</dbReference>
<dbReference type="Proteomes" id="UP000225706">
    <property type="component" value="Unassembled WGS sequence"/>
</dbReference>
<feature type="compositionally biased region" description="Polar residues" evidence="3">
    <location>
        <begin position="648"/>
        <end position="661"/>
    </location>
</feature>
<feature type="compositionally biased region" description="Acidic residues" evidence="3">
    <location>
        <begin position="100"/>
        <end position="114"/>
    </location>
</feature>
<feature type="compositionally biased region" description="Basic and acidic residues" evidence="3">
    <location>
        <begin position="82"/>
        <end position="99"/>
    </location>
</feature>
<name>A0A2B4SJH7_STYPI</name>
<feature type="repeat" description="PPR" evidence="2">
    <location>
        <begin position="314"/>
        <end position="350"/>
    </location>
</feature>
<dbReference type="STRING" id="50429.A0A2B4SJH7"/>
<reference evidence="5" key="1">
    <citation type="journal article" date="2017" name="bioRxiv">
        <title>Comparative analysis of the genomes of Stylophora pistillata and Acropora digitifera provides evidence for extensive differences between species of corals.</title>
        <authorList>
            <person name="Voolstra C.R."/>
            <person name="Li Y."/>
            <person name="Liew Y.J."/>
            <person name="Baumgarten S."/>
            <person name="Zoccola D."/>
            <person name="Flot J.-F."/>
            <person name="Tambutte S."/>
            <person name="Allemand D."/>
            <person name="Aranda M."/>
        </authorList>
    </citation>
    <scope>NUCLEOTIDE SEQUENCE [LARGE SCALE GENOMIC DNA]</scope>
</reference>
<feature type="repeat" description="PPR" evidence="2">
    <location>
        <begin position="279"/>
        <end position="313"/>
    </location>
</feature>
<dbReference type="OrthoDB" id="185373at2759"/>
<keyword evidence="1" id="KW-0677">Repeat</keyword>
<dbReference type="PROSITE" id="PS51375">
    <property type="entry name" value="PPR"/>
    <property type="match status" value="3"/>
</dbReference>
<gene>
    <name evidence="4" type="primary">Ptcd1</name>
    <name evidence="4" type="ORF">AWC38_SpisGene5735</name>
</gene>
<feature type="region of interest" description="Disordered" evidence="3">
    <location>
        <begin position="378"/>
        <end position="404"/>
    </location>
</feature>